<feature type="region of interest" description="Disordered" evidence="1">
    <location>
        <begin position="1"/>
        <end position="63"/>
    </location>
</feature>
<feature type="region of interest" description="Disordered" evidence="1">
    <location>
        <begin position="503"/>
        <end position="567"/>
    </location>
</feature>
<feature type="region of interest" description="Disordered" evidence="1">
    <location>
        <begin position="433"/>
        <end position="487"/>
    </location>
</feature>
<accession>A0ABZ1CUV6</accession>
<evidence type="ECO:0000313" key="2">
    <source>
        <dbReference type="EMBL" id="WRT65543.1"/>
    </source>
</evidence>
<feature type="compositionally biased region" description="Polar residues" evidence="1">
    <location>
        <begin position="36"/>
        <end position="49"/>
    </location>
</feature>
<feature type="compositionally biased region" description="Low complexity" evidence="1">
    <location>
        <begin position="106"/>
        <end position="118"/>
    </location>
</feature>
<feature type="compositionally biased region" description="Polar residues" evidence="1">
    <location>
        <begin position="200"/>
        <end position="214"/>
    </location>
</feature>
<evidence type="ECO:0000256" key="1">
    <source>
        <dbReference type="SAM" id="MobiDB-lite"/>
    </source>
</evidence>
<evidence type="ECO:0000313" key="3">
    <source>
        <dbReference type="Proteomes" id="UP001329825"/>
    </source>
</evidence>
<dbReference type="EMBL" id="CP141883">
    <property type="protein sequence ID" value="WRT65543.1"/>
    <property type="molecule type" value="Genomic_DNA"/>
</dbReference>
<protein>
    <submittedName>
        <fullName evidence="2">Uncharacterized protein</fullName>
    </submittedName>
</protein>
<proteinExistence type="predicted"/>
<reference evidence="2 3" key="1">
    <citation type="submission" date="2024-01" db="EMBL/GenBank/DDBJ databases">
        <title>Comparative genomics of Cryptococcus and Kwoniella reveals pathogenesis evolution and contrasting modes of karyotype evolution via chromosome fusion or intercentromeric recombination.</title>
        <authorList>
            <person name="Coelho M.A."/>
            <person name="David-Palma M."/>
            <person name="Shea T."/>
            <person name="Bowers K."/>
            <person name="McGinley-Smith S."/>
            <person name="Mohammad A.W."/>
            <person name="Gnirke A."/>
            <person name="Yurkov A.M."/>
            <person name="Nowrousian M."/>
            <person name="Sun S."/>
            <person name="Cuomo C.A."/>
            <person name="Heitman J."/>
        </authorList>
    </citation>
    <scope>NUCLEOTIDE SEQUENCE [LARGE SCALE GENOMIC DNA]</scope>
    <source>
        <strain evidence="2">CBS 11374</strain>
    </source>
</reference>
<dbReference type="Proteomes" id="UP001329825">
    <property type="component" value="Chromosome 3"/>
</dbReference>
<feature type="compositionally biased region" description="Low complexity" evidence="1">
    <location>
        <begin position="310"/>
        <end position="327"/>
    </location>
</feature>
<gene>
    <name evidence="2" type="ORF">IL334_002488</name>
</gene>
<keyword evidence="3" id="KW-1185">Reference proteome</keyword>
<feature type="region of interest" description="Disordered" evidence="1">
    <location>
        <begin position="385"/>
        <end position="406"/>
    </location>
</feature>
<feature type="compositionally biased region" description="Basic and acidic residues" evidence="1">
    <location>
        <begin position="120"/>
        <end position="144"/>
    </location>
</feature>
<dbReference type="GeneID" id="87954619"/>
<feature type="compositionally biased region" description="Low complexity" evidence="1">
    <location>
        <begin position="265"/>
        <end position="281"/>
    </location>
</feature>
<feature type="region of interest" description="Disordered" evidence="1">
    <location>
        <begin position="75"/>
        <end position="144"/>
    </location>
</feature>
<organism evidence="2 3">
    <name type="scientific">Kwoniella shivajii</name>
    <dbReference type="NCBI Taxonomy" id="564305"/>
    <lineage>
        <taxon>Eukaryota</taxon>
        <taxon>Fungi</taxon>
        <taxon>Dikarya</taxon>
        <taxon>Basidiomycota</taxon>
        <taxon>Agaricomycotina</taxon>
        <taxon>Tremellomycetes</taxon>
        <taxon>Tremellales</taxon>
        <taxon>Cryptococcaceae</taxon>
        <taxon>Kwoniella</taxon>
    </lineage>
</organism>
<feature type="compositionally biased region" description="Low complexity" evidence="1">
    <location>
        <begin position="1"/>
        <end position="18"/>
    </location>
</feature>
<feature type="compositionally biased region" description="Basic and acidic residues" evidence="1">
    <location>
        <begin position="461"/>
        <end position="471"/>
    </location>
</feature>
<feature type="region of interest" description="Disordered" evidence="1">
    <location>
        <begin position="188"/>
        <end position="369"/>
    </location>
</feature>
<dbReference type="PANTHER" id="PTHR40468">
    <property type="entry name" value="YALI0A15257P"/>
    <property type="match status" value="1"/>
</dbReference>
<sequence length="567" mass="61504">MSMVISSASTPSSHTSPIPKTPQPLQDISLPEPNLGPNTNSESGPSSQRMYPKITHRRDPDIIIDENMDMNMDMDMNMSRDITPSSPSDLAVDYASPSMSLGSMEGSHSISTGSTSGLGEDDHVHSHGHDHDHDGHGHGHSHGQIDMDKFLKKMEMEKKMQALQQRLELASMKATNGWKDMSIKEIETKLPPTPLRSRKSQLLPSSPITKSPTRSSPLPYEPPSPSRPWQLIDVLWQPLPPPTHGRYPTSPSSPKKRSRTDDTDLSLSRTSLTGLGLPLSPNRQRKSPMSNHIHRRASSSITAQERDRINGNLNLGNGSGAGPSSPLRYGLENAVNNSNSSSSKKKRSQSHSTHMINRRKDNSSSLTTSQDVDAAKALTYMLQSSSSSGISDDDLPLPLQSNSRRNSNVIMNGLSAPAMTKNDRLTNSLPIPEAFARNGSTSPSLRPGALQLPLSINTTPRSKDSNTRNRLPDSGSTTTSVDQRGEEDKNAAELMMFLAHSPSPMKRFSGQNAPEPESPTNFRPSLGAAARVLFADDDSRPAASTSRFPSQPDIGQSNLALAPPITP</sequence>
<dbReference type="PANTHER" id="PTHR40468:SF1">
    <property type="entry name" value="TOPOISOMERASE I DAMAGE AFFECTED PROTEIN 11"/>
    <property type="match status" value="1"/>
</dbReference>
<dbReference type="RefSeq" id="XP_062790283.1">
    <property type="nucleotide sequence ID" value="XM_062934232.1"/>
</dbReference>
<name>A0ABZ1CUV6_9TREE</name>
<feature type="compositionally biased region" description="Polar residues" evidence="1">
    <location>
        <begin position="542"/>
        <end position="559"/>
    </location>
</feature>